<dbReference type="Proteomes" id="UP000260862">
    <property type="component" value="Unassembled WGS sequence"/>
</dbReference>
<evidence type="ECO:0000256" key="3">
    <source>
        <dbReference type="ARBA" id="ARBA00022729"/>
    </source>
</evidence>
<dbReference type="Gene3D" id="1.25.40.390">
    <property type="match status" value="1"/>
</dbReference>
<dbReference type="PROSITE" id="PS51257">
    <property type="entry name" value="PROKAR_LIPOPROTEIN"/>
    <property type="match status" value="1"/>
</dbReference>
<evidence type="ECO:0000256" key="4">
    <source>
        <dbReference type="ARBA" id="ARBA00023136"/>
    </source>
</evidence>
<feature type="domain" description="RagB/SusD" evidence="6">
    <location>
        <begin position="297"/>
        <end position="571"/>
    </location>
</feature>
<keyword evidence="4" id="KW-0472">Membrane</keyword>
<evidence type="ECO:0000256" key="1">
    <source>
        <dbReference type="ARBA" id="ARBA00004442"/>
    </source>
</evidence>
<dbReference type="InterPro" id="IPR011990">
    <property type="entry name" value="TPR-like_helical_dom_sf"/>
</dbReference>
<evidence type="ECO:0000259" key="6">
    <source>
        <dbReference type="Pfam" id="PF07980"/>
    </source>
</evidence>
<dbReference type="GO" id="GO:0009279">
    <property type="term" value="C:cell outer membrane"/>
    <property type="evidence" value="ECO:0007669"/>
    <property type="project" value="UniProtKB-SubCell"/>
</dbReference>
<evidence type="ECO:0000256" key="2">
    <source>
        <dbReference type="ARBA" id="ARBA00006275"/>
    </source>
</evidence>
<evidence type="ECO:0000313" key="8">
    <source>
        <dbReference type="EMBL" id="RGK53987.1"/>
    </source>
</evidence>
<sequence length="572" mass="65570">MKKITYILGLFSMLTFQSCLDMEPKTQLADTNYWQTPDHFKLFATQFYGWTVDFKQLDDSPHSDVRSDLRTGITLDVYSNGTNSIPSSDKTYTNNYNRIRQVNTLLQQAEGYAAPADIETSVGEAHFFRAYCYFDLLQVYGDVIITRTPLDIDSPEMQMARNSRDEVVDFILEDLEEAIRLLPEANEISSKDEGRLSSQAASAFLSRVALYEGTWQKFRNGGQNNDRSSALLDIAATSAHDVIESGFFELFAPEELGTEAYKYLFILENDKSNPAGITKSGNKEYIFTRRHDPTLASIGFNITQGRLGNAVYVTRKMANMYLQSNGLPINPQTWDYSKVDSEFKDRDNRMSNTLMIPGHTYWGTGGGRIDWTGSAEEIANASHKNFMPSTGTGYFPHKWCCERDGVPTGMEAYDYPIIRYAEVLLNYAEAVFERDDKISDEDLAISLNLTRKRVNPNMPDLTNAFVSANNLEMRTEIRRERTVEFYDENFRIDDLKRWKTAEEEMPMNLTGVKWRGTEYETKWSDASSKTMDAEGCIIYEQGRVWEEKHYLYPLPMDQLKLNPNLKQNPGWE</sequence>
<dbReference type="EMBL" id="QSQT01000021">
    <property type="protein sequence ID" value="RGK53987.1"/>
    <property type="molecule type" value="Genomic_DNA"/>
</dbReference>
<evidence type="ECO:0000256" key="5">
    <source>
        <dbReference type="ARBA" id="ARBA00023237"/>
    </source>
</evidence>
<keyword evidence="9" id="KW-1185">Reference proteome</keyword>
<protein>
    <submittedName>
        <fullName evidence="8">RagB/SusD family nutrient uptake outer membrane protein</fullName>
    </submittedName>
</protein>
<dbReference type="AlphaFoldDB" id="A0A3E4MW79"/>
<gene>
    <name evidence="8" type="ORF">DXD04_11580</name>
</gene>
<organism evidence="8 9">
    <name type="scientific">Phocaeicola plebeius</name>
    <dbReference type="NCBI Taxonomy" id="310297"/>
    <lineage>
        <taxon>Bacteria</taxon>
        <taxon>Pseudomonadati</taxon>
        <taxon>Bacteroidota</taxon>
        <taxon>Bacteroidia</taxon>
        <taxon>Bacteroidales</taxon>
        <taxon>Bacteroidaceae</taxon>
        <taxon>Phocaeicola</taxon>
    </lineage>
</organism>
<evidence type="ECO:0000259" key="7">
    <source>
        <dbReference type="Pfam" id="PF14322"/>
    </source>
</evidence>
<dbReference type="RefSeq" id="WP_117673417.1">
    <property type="nucleotide sequence ID" value="NZ_CABOGR010000021.1"/>
</dbReference>
<evidence type="ECO:0000313" key="9">
    <source>
        <dbReference type="Proteomes" id="UP000260862"/>
    </source>
</evidence>
<keyword evidence="3" id="KW-0732">Signal</keyword>
<dbReference type="InterPro" id="IPR033985">
    <property type="entry name" value="SusD-like_N"/>
</dbReference>
<dbReference type="InterPro" id="IPR012944">
    <property type="entry name" value="SusD_RagB_dom"/>
</dbReference>
<keyword evidence="5" id="KW-0998">Cell outer membrane</keyword>
<dbReference type="Pfam" id="PF14322">
    <property type="entry name" value="SusD-like_3"/>
    <property type="match status" value="1"/>
</dbReference>
<name>A0A3E4MW79_9BACT</name>
<comment type="similarity">
    <text evidence="2">Belongs to the SusD family.</text>
</comment>
<reference evidence="8 9" key="1">
    <citation type="submission" date="2018-08" db="EMBL/GenBank/DDBJ databases">
        <title>A genome reference for cultivated species of the human gut microbiota.</title>
        <authorList>
            <person name="Zou Y."/>
            <person name="Xue W."/>
            <person name="Luo G."/>
        </authorList>
    </citation>
    <scope>NUCLEOTIDE SEQUENCE [LARGE SCALE GENOMIC DNA]</scope>
    <source>
        <strain evidence="8 9">TF10-3AC</strain>
    </source>
</reference>
<dbReference type="SUPFAM" id="SSF48452">
    <property type="entry name" value="TPR-like"/>
    <property type="match status" value="1"/>
</dbReference>
<feature type="domain" description="SusD-like N-terminal" evidence="7">
    <location>
        <begin position="90"/>
        <end position="210"/>
    </location>
</feature>
<proteinExistence type="inferred from homology"/>
<comment type="subcellular location">
    <subcellularLocation>
        <location evidence="1">Cell outer membrane</location>
    </subcellularLocation>
</comment>
<accession>A0A3E4MW79</accession>
<comment type="caution">
    <text evidence="8">The sequence shown here is derived from an EMBL/GenBank/DDBJ whole genome shotgun (WGS) entry which is preliminary data.</text>
</comment>
<dbReference type="Pfam" id="PF07980">
    <property type="entry name" value="SusD_RagB"/>
    <property type="match status" value="1"/>
</dbReference>